<dbReference type="SUPFAM" id="SSF48076">
    <property type="entry name" value="LigA subunit of an aromatic-ring-opening dioxygenase LigAB"/>
    <property type="match status" value="1"/>
</dbReference>
<sequence>MPSHTPRIEGTHIYDTRSSSRGRALNKMLFSLKEAKNRDRFSSDEAAYCDEYHLNAEQKRAILERNWKAMTDIGASIFYVIKLAAVDRKSVQDLGAAFTGLSTEEFIAALRSGGRKFG</sequence>
<accession>A0A9X1MCE2</accession>
<reference evidence="2" key="1">
    <citation type="submission" date="2021-10" db="EMBL/GenBank/DDBJ databases">
        <title>Novel species in genus Arthrobacter.</title>
        <authorList>
            <person name="Liu Y."/>
        </authorList>
    </citation>
    <scope>NUCLEOTIDE SEQUENCE</scope>
    <source>
        <strain evidence="2">Zg-Y453</strain>
    </source>
</reference>
<dbReference type="EMBL" id="JAJFZV010000004">
    <property type="protein sequence ID" value="MCC3297468.1"/>
    <property type="molecule type" value="Genomic_DNA"/>
</dbReference>
<gene>
    <name evidence="2" type="ORF">LJ757_06570</name>
</gene>
<keyword evidence="3" id="KW-1185">Reference proteome</keyword>
<dbReference type="InterPro" id="IPR011986">
    <property type="entry name" value="Xdiol_dOase_LigA"/>
</dbReference>
<feature type="domain" description="Extradiol ring-cleavage dioxygenase LigAB LigA subunit" evidence="1">
    <location>
        <begin position="25"/>
        <end position="110"/>
    </location>
</feature>
<evidence type="ECO:0000313" key="3">
    <source>
        <dbReference type="Proteomes" id="UP001139158"/>
    </source>
</evidence>
<dbReference type="Gene3D" id="1.10.700.10">
    <property type="entry name" value="Dioxygenase LigAB, LigA subunit"/>
    <property type="match status" value="1"/>
</dbReference>
<dbReference type="AlphaFoldDB" id="A0A9X1MCE2"/>
<protein>
    <submittedName>
        <fullName evidence="2">Protocatechuate 3,4-dioxygenase</fullName>
    </submittedName>
</protein>
<proteinExistence type="predicted"/>
<organism evidence="2 3">
    <name type="scientific">Arthrobacter caoxuetaonis</name>
    <dbReference type="NCBI Taxonomy" id="2886935"/>
    <lineage>
        <taxon>Bacteria</taxon>
        <taxon>Bacillati</taxon>
        <taxon>Actinomycetota</taxon>
        <taxon>Actinomycetes</taxon>
        <taxon>Micrococcales</taxon>
        <taxon>Micrococcaceae</taxon>
        <taxon>Arthrobacter</taxon>
    </lineage>
</organism>
<evidence type="ECO:0000259" key="1">
    <source>
        <dbReference type="Pfam" id="PF07746"/>
    </source>
</evidence>
<comment type="caution">
    <text evidence="2">The sequence shown here is derived from an EMBL/GenBank/DDBJ whole genome shotgun (WGS) entry which is preliminary data.</text>
</comment>
<dbReference type="Pfam" id="PF07746">
    <property type="entry name" value="LigA"/>
    <property type="match status" value="1"/>
</dbReference>
<evidence type="ECO:0000313" key="2">
    <source>
        <dbReference type="EMBL" id="MCC3297468.1"/>
    </source>
</evidence>
<dbReference type="RefSeq" id="WP_227895314.1">
    <property type="nucleotide sequence ID" value="NZ_CP099466.1"/>
</dbReference>
<name>A0A9X1MCE2_9MICC</name>
<dbReference type="Proteomes" id="UP001139158">
    <property type="component" value="Unassembled WGS sequence"/>
</dbReference>
<dbReference type="InterPro" id="IPR036622">
    <property type="entry name" value="LigA_sf"/>
</dbReference>